<protein>
    <submittedName>
        <fullName evidence="1">Uncharacterized protein</fullName>
    </submittedName>
</protein>
<gene>
    <name evidence="1" type="ORF">NTEN_LOCUS24373</name>
</gene>
<keyword evidence="2" id="KW-1185">Reference proteome</keyword>
<dbReference type="OrthoDB" id="8061355at2759"/>
<dbReference type="Proteomes" id="UP000479000">
    <property type="component" value="Unassembled WGS sequence"/>
</dbReference>
<name>A0A6H5HQP9_9HEMI</name>
<sequence>MLYNELLDGISRIVPGSRVIEKFGTEIKVNLPPVSSNIQIYESLFEYLLSNKEKCGISSFGFSDTSLEE</sequence>
<evidence type="ECO:0000313" key="2">
    <source>
        <dbReference type="Proteomes" id="UP000479000"/>
    </source>
</evidence>
<organism evidence="1 2">
    <name type="scientific">Nesidiocoris tenuis</name>
    <dbReference type="NCBI Taxonomy" id="355587"/>
    <lineage>
        <taxon>Eukaryota</taxon>
        <taxon>Metazoa</taxon>
        <taxon>Ecdysozoa</taxon>
        <taxon>Arthropoda</taxon>
        <taxon>Hexapoda</taxon>
        <taxon>Insecta</taxon>
        <taxon>Pterygota</taxon>
        <taxon>Neoptera</taxon>
        <taxon>Paraneoptera</taxon>
        <taxon>Hemiptera</taxon>
        <taxon>Heteroptera</taxon>
        <taxon>Panheteroptera</taxon>
        <taxon>Cimicomorpha</taxon>
        <taxon>Miridae</taxon>
        <taxon>Dicyphina</taxon>
        <taxon>Nesidiocoris</taxon>
    </lineage>
</organism>
<reference evidence="1 2" key="1">
    <citation type="submission" date="2020-02" db="EMBL/GenBank/DDBJ databases">
        <authorList>
            <person name="Ferguson B K."/>
        </authorList>
    </citation>
    <scope>NUCLEOTIDE SEQUENCE [LARGE SCALE GENOMIC DNA]</scope>
</reference>
<proteinExistence type="predicted"/>
<feature type="non-terminal residue" evidence="1">
    <location>
        <position position="69"/>
    </location>
</feature>
<evidence type="ECO:0000313" key="1">
    <source>
        <dbReference type="EMBL" id="CAB0020840.1"/>
    </source>
</evidence>
<dbReference type="AlphaFoldDB" id="A0A6H5HQP9"/>
<accession>A0A6H5HQP9</accession>
<dbReference type="EMBL" id="CADCXU010035889">
    <property type="protein sequence ID" value="CAB0020840.1"/>
    <property type="molecule type" value="Genomic_DNA"/>
</dbReference>